<dbReference type="Proteomes" id="UP000308724">
    <property type="component" value="Unassembled WGS sequence"/>
</dbReference>
<evidence type="ECO:0000313" key="2">
    <source>
        <dbReference type="EMBL" id="TIA31978.1"/>
    </source>
</evidence>
<gene>
    <name evidence="2" type="ORF">D6C78_08548</name>
</gene>
<dbReference type="AlphaFoldDB" id="A0A4T0BEH7"/>
<protein>
    <submittedName>
        <fullName evidence="2">Uncharacterized protein</fullName>
    </submittedName>
</protein>
<dbReference type="EMBL" id="QZBZ01000260">
    <property type="protein sequence ID" value="TIA31978.1"/>
    <property type="molecule type" value="Genomic_DNA"/>
</dbReference>
<reference evidence="2 3" key="1">
    <citation type="submission" date="2018-10" db="EMBL/GenBank/DDBJ databases">
        <title>Fifty Aureobasidium pullulans genomes reveal a recombining polyextremotolerant generalist.</title>
        <authorList>
            <person name="Gostincar C."/>
            <person name="Turk M."/>
            <person name="Zajc J."/>
            <person name="Gunde-Cimerman N."/>
        </authorList>
    </citation>
    <scope>NUCLEOTIDE SEQUENCE [LARGE SCALE GENOMIC DNA]</scope>
    <source>
        <strain evidence="2 3">EXF-1645</strain>
    </source>
</reference>
<name>A0A4T0BEH7_AURPU</name>
<sequence length="180" mass="19831">MISHTQNHLTSPILKTANQHTMPTPYATFDFNIDFAVPTVSHQLCFITFLSVQDYPPTIWIKIFRYRYARDIRVSFFFIFIVNVDMSRPVNVDMSGSEPAAAARGEFMQGVNGHGPDGRVLPAGAAAAARMVDQENEGAGPGTDADATVSGTEHEGKKKSLPRRIKDKVSMMASKIIKKT</sequence>
<accession>A0A4T0BEH7</accession>
<proteinExistence type="predicted"/>
<comment type="caution">
    <text evidence="2">The sequence shown here is derived from an EMBL/GenBank/DDBJ whole genome shotgun (WGS) entry which is preliminary data.</text>
</comment>
<evidence type="ECO:0000256" key="1">
    <source>
        <dbReference type="SAM" id="MobiDB-lite"/>
    </source>
</evidence>
<feature type="region of interest" description="Disordered" evidence="1">
    <location>
        <begin position="135"/>
        <end position="165"/>
    </location>
</feature>
<organism evidence="2 3">
    <name type="scientific">Aureobasidium pullulans</name>
    <name type="common">Black yeast</name>
    <name type="synonym">Pullularia pullulans</name>
    <dbReference type="NCBI Taxonomy" id="5580"/>
    <lineage>
        <taxon>Eukaryota</taxon>
        <taxon>Fungi</taxon>
        <taxon>Dikarya</taxon>
        <taxon>Ascomycota</taxon>
        <taxon>Pezizomycotina</taxon>
        <taxon>Dothideomycetes</taxon>
        <taxon>Dothideomycetidae</taxon>
        <taxon>Dothideales</taxon>
        <taxon>Saccotheciaceae</taxon>
        <taxon>Aureobasidium</taxon>
    </lineage>
</organism>
<evidence type="ECO:0000313" key="3">
    <source>
        <dbReference type="Proteomes" id="UP000308724"/>
    </source>
</evidence>